<dbReference type="Proteomes" id="UP001338125">
    <property type="component" value="Unassembled WGS sequence"/>
</dbReference>
<feature type="signal peptide" evidence="1">
    <location>
        <begin position="1"/>
        <end position="17"/>
    </location>
</feature>
<feature type="chain" id="PRO_5046264851" evidence="1">
    <location>
        <begin position="18"/>
        <end position="167"/>
    </location>
</feature>
<evidence type="ECO:0000256" key="1">
    <source>
        <dbReference type="SAM" id="SignalP"/>
    </source>
</evidence>
<keyword evidence="3" id="KW-1185">Reference proteome</keyword>
<dbReference type="EMBL" id="JAVFKD010000004">
    <property type="protein sequence ID" value="KAK5995260.1"/>
    <property type="molecule type" value="Genomic_DNA"/>
</dbReference>
<dbReference type="Gene3D" id="1.20.1280.140">
    <property type="match status" value="1"/>
</dbReference>
<reference evidence="2 3" key="1">
    <citation type="submission" date="2024-01" db="EMBL/GenBank/DDBJ databases">
        <title>Complete genome of Cladobotryum mycophilum ATHUM6906.</title>
        <authorList>
            <person name="Christinaki A.C."/>
            <person name="Myridakis A.I."/>
            <person name="Kouvelis V.N."/>
        </authorList>
    </citation>
    <scope>NUCLEOTIDE SEQUENCE [LARGE SCALE GENOMIC DNA]</scope>
    <source>
        <strain evidence="2 3">ATHUM6906</strain>
    </source>
</reference>
<proteinExistence type="predicted"/>
<organism evidence="2 3">
    <name type="scientific">Cladobotryum mycophilum</name>
    <dbReference type="NCBI Taxonomy" id="491253"/>
    <lineage>
        <taxon>Eukaryota</taxon>
        <taxon>Fungi</taxon>
        <taxon>Dikarya</taxon>
        <taxon>Ascomycota</taxon>
        <taxon>Pezizomycotina</taxon>
        <taxon>Sordariomycetes</taxon>
        <taxon>Hypocreomycetidae</taxon>
        <taxon>Hypocreales</taxon>
        <taxon>Hypocreaceae</taxon>
        <taxon>Cladobotryum</taxon>
    </lineage>
</organism>
<sequence>MLFKPLSLVFLAASALADTGILSSAKLFQNDIAAMTRQVDGWQGGIIGAVPLAGSYFTTLSHAYEGLDVAKAASPLSAADTSSLLAISTDISDLVDKAMNTVIAAKSKTGSIPGLPFFLRLNLGIQRQLVNDFCNLVLLKIPTDAQPDFKALIAKNDASFARAINSY</sequence>
<comment type="caution">
    <text evidence="2">The sequence shown here is derived from an EMBL/GenBank/DDBJ whole genome shotgun (WGS) entry which is preliminary data.</text>
</comment>
<protein>
    <submittedName>
        <fullName evidence="2">Uncharacterized protein</fullName>
    </submittedName>
</protein>
<name>A0ABR0SSX3_9HYPO</name>
<dbReference type="Pfam" id="PF12296">
    <property type="entry name" value="HsbA"/>
    <property type="match status" value="1"/>
</dbReference>
<accession>A0ABR0SSX3</accession>
<evidence type="ECO:0000313" key="3">
    <source>
        <dbReference type="Proteomes" id="UP001338125"/>
    </source>
</evidence>
<evidence type="ECO:0000313" key="2">
    <source>
        <dbReference type="EMBL" id="KAK5995260.1"/>
    </source>
</evidence>
<dbReference type="InterPro" id="IPR021054">
    <property type="entry name" value="Cell_wall_mannoprotein_1"/>
</dbReference>
<gene>
    <name evidence="2" type="ORF">PT974_03659</name>
</gene>
<keyword evidence="1" id="KW-0732">Signal</keyword>